<dbReference type="Gene3D" id="3.40.30.10">
    <property type="entry name" value="Glutaredoxin"/>
    <property type="match status" value="1"/>
</dbReference>
<dbReference type="CDD" id="cd00570">
    <property type="entry name" value="GST_N_family"/>
    <property type="match status" value="1"/>
</dbReference>
<feature type="domain" description="GST N-terminal" evidence="1">
    <location>
        <begin position="1"/>
        <end position="73"/>
    </location>
</feature>
<evidence type="ECO:0000313" key="2">
    <source>
        <dbReference type="EMBL" id="RUO46913.1"/>
    </source>
</evidence>
<sequence>MKLFGSYTSPFVRHCRIVLARNEQKFELVPTDYAQSAQNSPAKRVPFFTHNGLKLHDSSSILRYLRNLADQGFCEDIEDFDLYCLVNTALDTTINLFLLDRDGVAIEEIGYLQRQHSRVIAILDELNDRDWPEADPENDAHLRLACFLSWAQFRERLDIHQWPNLQNFLASVNQQPWFANTHPALS</sequence>
<dbReference type="InterPro" id="IPR036249">
    <property type="entry name" value="Thioredoxin-like_sf"/>
</dbReference>
<dbReference type="Proteomes" id="UP000286678">
    <property type="component" value="Unassembled WGS sequence"/>
</dbReference>
<proteinExistence type="predicted"/>
<dbReference type="GO" id="GO:0016740">
    <property type="term" value="F:transferase activity"/>
    <property type="evidence" value="ECO:0007669"/>
    <property type="project" value="UniProtKB-KW"/>
</dbReference>
<dbReference type="EMBL" id="PIPT01000007">
    <property type="protein sequence ID" value="RUO46913.1"/>
    <property type="molecule type" value="Genomic_DNA"/>
</dbReference>
<evidence type="ECO:0000313" key="3">
    <source>
        <dbReference type="Proteomes" id="UP000286678"/>
    </source>
</evidence>
<evidence type="ECO:0000259" key="1">
    <source>
        <dbReference type="PROSITE" id="PS50404"/>
    </source>
</evidence>
<dbReference type="PROSITE" id="PS50404">
    <property type="entry name" value="GST_NTER"/>
    <property type="match status" value="1"/>
</dbReference>
<comment type="caution">
    <text evidence="2">The sequence shown here is derived from an EMBL/GenBank/DDBJ whole genome shotgun (WGS) entry which is preliminary data.</text>
</comment>
<gene>
    <name evidence="2" type="ORF">CWE21_09940</name>
</gene>
<keyword evidence="2" id="KW-0808">Transferase</keyword>
<organism evidence="2 3">
    <name type="scientific">Pseudidiomarina aquimaris</name>
    <dbReference type="NCBI Taxonomy" id="641841"/>
    <lineage>
        <taxon>Bacteria</taxon>
        <taxon>Pseudomonadati</taxon>
        <taxon>Pseudomonadota</taxon>
        <taxon>Gammaproteobacteria</taxon>
        <taxon>Alteromonadales</taxon>
        <taxon>Idiomarinaceae</taxon>
        <taxon>Pseudidiomarina</taxon>
    </lineage>
</organism>
<dbReference type="InterPro" id="IPR004045">
    <property type="entry name" value="Glutathione_S-Trfase_N"/>
</dbReference>
<keyword evidence="3" id="KW-1185">Reference proteome</keyword>
<dbReference type="InterPro" id="IPR036282">
    <property type="entry name" value="Glutathione-S-Trfase_C_sf"/>
</dbReference>
<reference evidence="3" key="1">
    <citation type="journal article" date="2018" name="Front. Microbiol.">
        <title>Genome-Based Analysis Reveals the Taxonomy and Diversity of the Family Idiomarinaceae.</title>
        <authorList>
            <person name="Liu Y."/>
            <person name="Lai Q."/>
            <person name="Shao Z."/>
        </authorList>
    </citation>
    <scope>NUCLEOTIDE SEQUENCE [LARGE SCALE GENOMIC DNA]</scope>
    <source>
        <strain evidence="3">SW15</strain>
    </source>
</reference>
<dbReference type="SUPFAM" id="SSF52833">
    <property type="entry name" value="Thioredoxin-like"/>
    <property type="match status" value="1"/>
</dbReference>
<protein>
    <submittedName>
        <fullName evidence="2">Glutathione S-transferase</fullName>
    </submittedName>
</protein>
<dbReference type="OrthoDB" id="8634103at2"/>
<name>A0A432XDV2_9GAMM</name>
<dbReference type="Pfam" id="PF13417">
    <property type="entry name" value="GST_N_3"/>
    <property type="match status" value="1"/>
</dbReference>
<accession>A0A432XDV2</accession>
<dbReference type="RefSeq" id="WP_126834292.1">
    <property type="nucleotide sequence ID" value="NZ_PIPT01000007.1"/>
</dbReference>
<dbReference type="AlphaFoldDB" id="A0A432XDV2"/>
<dbReference type="SUPFAM" id="SSF47616">
    <property type="entry name" value="GST C-terminal domain-like"/>
    <property type="match status" value="1"/>
</dbReference>
<dbReference type="Gene3D" id="1.20.1050.10">
    <property type="match status" value="1"/>
</dbReference>